<keyword evidence="2" id="KW-0472">Membrane</keyword>
<name>A0A916T7U1_9MICO</name>
<sequence>MSNIRAMPEDLETRTVMTPRTGTKICILVGLAFIVAAVYFYFVPATSVHTDSGSVFGCGTAANPSNSTFAKGTCWRVTDVEKYRAIAAAAIGILTIVLGAVMFGVDRRTETRRARHEGYADDRPRSADRDDRGWDDEPRRRQDDDRPDRVEHADDGADRAGFGAAAQDESDHLESRRERRRPRRDWDDDRA</sequence>
<feature type="transmembrane region" description="Helical" evidence="2">
    <location>
        <begin position="85"/>
        <end position="105"/>
    </location>
</feature>
<evidence type="ECO:0000313" key="3">
    <source>
        <dbReference type="EMBL" id="GGB33489.1"/>
    </source>
</evidence>
<organism evidence="3 4">
    <name type="scientific">Flexivirga endophytica</name>
    <dbReference type="NCBI Taxonomy" id="1849103"/>
    <lineage>
        <taxon>Bacteria</taxon>
        <taxon>Bacillati</taxon>
        <taxon>Actinomycetota</taxon>
        <taxon>Actinomycetes</taxon>
        <taxon>Micrococcales</taxon>
        <taxon>Dermacoccaceae</taxon>
        <taxon>Flexivirga</taxon>
    </lineage>
</organism>
<feature type="region of interest" description="Disordered" evidence="1">
    <location>
        <begin position="112"/>
        <end position="191"/>
    </location>
</feature>
<reference evidence="3" key="2">
    <citation type="submission" date="2020-09" db="EMBL/GenBank/DDBJ databases">
        <authorList>
            <person name="Sun Q."/>
            <person name="Zhou Y."/>
        </authorList>
    </citation>
    <scope>NUCLEOTIDE SEQUENCE</scope>
    <source>
        <strain evidence="3">CGMCC 1.15085</strain>
    </source>
</reference>
<evidence type="ECO:0000313" key="4">
    <source>
        <dbReference type="Proteomes" id="UP000636793"/>
    </source>
</evidence>
<feature type="compositionally biased region" description="Basic and acidic residues" evidence="1">
    <location>
        <begin position="112"/>
        <end position="158"/>
    </location>
</feature>
<keyword evidence="2" id="KW-0812">Transmembrane</keyword>
<feature type="transmembrane region" description="Helical" evidence="2">
    <location>
        <begin position="21"/>
        <end position="42"/>
    </location>
</feature>
<accession>A0A916T7U1</accession>
<dbReference type="Proteomes" id="UP000636793">
    <property type="component" value="Unassembled WGS sequence"/>
</dbReference>
<comment type="caution">
    <text evidence="3">The sequence shown here is derived from an EMBL/GenBank/DDBJ whole genome shotgun (WGS) entry which is preliminary data.</text>
</comment>
<evidence type="ECO:0008006" key="5">
    <source>
        <dbReference type="Google" id="ProtNLM"/>
    </source>
</evidence>
<proteinExistence type="predicted"/>
<dbReference type="EMBL" id="BMHI01000004">
    <property type="protein sequence ID" value="GGB33489.1"/>
    <property type="molecule type" value="Genomic_DNA"/>
</dbReference>
<reference evidence="3" key="1">
    <citation type="journal article" date="2014" name="Int. J. Syst. Evol. Microbiol.">
        <title>Complete genome sequence of Corynebacterium casei LMG S-19264T (=DSM 44701T), isolated from a smear-ripened cheese.</title>
        <authorList>
            <consortium name="US DOE Joint Genome Institute (JGI-PGF)"/>
            <person name="Walter F."/>
            <person name="Albersmeier A."/>
            <person name="Kalinowski J."/>
            <person name="Ruckert C."/>
        </authorList>
    </citation>
    <scope>NUCLEOTIDE SEQUENCE</scope>
    <source>
        <strain evidence="3">CGMCC 1.15085</strain>
    </source>
</reference>
<evidence type="ECO:0000256" key="2">
    <source>
        <dbReference type="SAM" id="Phobius"/>
    </source>
</evidence>
<gene>
    <name evidence="3" type="ORF">GCM10011492_25130</name>
</gene>
<evidence type="ECO:0000256" key="1">
    <source>
        <dbReference type="SAM" id="MobiDB-lite"/>
    </source>
</evidence>
<protein>
    <recommendedName>
        <fullName evidence="5">Transmembrane protein</fullName>
    </recommendedName>
</protein>
<keyword evidence="4" id="KW-1185">Reference proteome</keyword>
<keyword evidence="2" id="KW-1133">Transmembrane helix</keyword>
<dbReference type="AlphaFoldDB" id="A0A916T7U1"/>